<comment type="caution">
    <text evidence="1">The sequence shown here is derived from an EMBL/GenBank/DDBJ whole genome shotgun (WGS) entry which is preliminary data.</text>
</comment>
<dbReference type="AlphaFoldDB" id="A0A8K1G6B1"/>
<dbReference type="PANTHER" id="PTHR33332">
    <property type="entry name" value="REVERSE TRANSCRIPTASE DOMAIN-CONTAINING PROTEIN"/>
    <property type="match status" value="1"/>
</dbReference>
<accession>A0A8K1G6B1</accession>
<dbReference type="EMBL" id="SWJQ01000605">
    <property type="protein sequence ID" value="TRZ12279.1"/>
    <property type="molecule type" value="Genomic_DNA"/>
</dbReference>
<protein>
    <recommendedName>
        <fullName evidence="3">Reverse transcriptase domain-containing protein</fullName>
    </recommendedName>
</protein>
<dbReference type="Proteomes" id="UP000796761">
    <property type="component" value="Unassembled WGS sequence"/>
</dbReference>
<reference evidence="1" key="1">
    <citation type="submission" date="2019-04" db="EMBL/GenBank/DDBJ databases">
        <title>Genome assembly of Zosterops borbonicus 15179.</title>
        <authorList>
            <person name="Leroy T."/>
            <person name="Anselmetti Y."/>
            <person name="Tilak M.-K."/>
            <person name="Nabholz B."/>
        </authorList>
    </citation>
    <scope>NUCLEOTIDE SEQUENCE</scope>
    <source>
        <strain evidence="1">HGM_15179</strain>
        <tissue evidence="1">Muscle</tissue>
    </source>
</reference>
<gene>
    <name evidence="1" type="ORF">HGM15179_014828</name>
</gene>
<sequence>MALSSRDWTLLSCTASKMGSKVSHPSGELALTFVVVQVQNTIPLQESVLGPVLLDTFIDDLDEGIESTISQSADDTTLRESSHLLEDRRALQGNVDRLDPWVESSNMKFNKTKCQVLPFVPNKPLQHYRLVAEWLDSSQAERDDVGVLIDSS</sequence>
<organism evidence="1 2">
    <name type="scientific">Zosterops borbonicus</name>
    <dbReference type="NCBI Taxonomy" id="364589"/>
    <lineage>
        <taxon>Eukaryota</taxon>
        <taxon>Metazoa</taxon>
        <taxon>Chordata</taxon>
        <taxon>Craniata</taxon>
        <taxon>Vertebrata</taxon>
        <taxon>Euteleostomi</taxon>
        <taxon>Archelosauria</taxon>
        <taxon>Archosauria</taxon>
        <taxon>Dinosauria</taxon>
        <taxon>Saurischia</taxon>
        <taxon>Theropoda</taxon>
        <taxon>Coelurosauria</taxon>
        <taxon>Aves</taxon>
        <taxon>Neognathae</taxon>
        <taxon>Neoaves</taxon>
        <taxon>Telluraves</taxon>
        <taxon>Australaves</taxon>
        <taxon>Passeriformes</taxon>
        <taxon>Sylvioidea</taxon>
        <taxon>Zosteropidae</taxon>
        <taxon>Zosterops</taxon>
    </lineage>
</organism>
<name>A0A8K1G6B1_9PASS</name>
<keyword evidence="2" id="KW-1185">Reference proteome</keyword>
<proteinExistence type="predicted"/>
<dbReference type="OrthoDB" id="416454at2759"/>
<evidence type="ECO:0000313" key="2">
    <source>
        <dbReference type="Proteomes" id="UP000796761"/>
    </source>
</evidence>
<evidence type="ECO:0000313" key="1">
    <source>
        <dbReference type="EMBL" id="TRZ12279.1"/>
    </source>
</evidence>
<evidence type="ECO:0008006" key="3">
    <source>
        <dbReference type="Google" id="ProtNLM"/>
    </source>
</evidence>